<dbReference type="SUPFAM" id="SSF55166">
    <property type="entry name" value="Hedgehog/DD-peptidase"/>
    <property type="match status" value="1"/>
</dbReference>
<evidence type="ECO:0000256" key="3">
    <source>
        <dbReference type="ARBA" id="ARBA00022670"/>
    </source>
</evidence>
<dbReference type="Proteomes" id="UP000294832">
    <property type="component" value="Unassembled WGS sequence"/>
</dbReference>
<comment type="similarity">
    <text evidence="10">Belongs to the peptidase M15 family.</text>
</comment>
<dbReference type="CDD" id="cd14844">
    <property type="entry name" value="Zn-DD-carboxypeptidase_like"/>
    <property type="match status" value="1"/>
</dbReference>
<evidence type="ECO:0000256" key="7">
    <source>
        <dbReference type="ARBA" id="ARBA00022833"/>
    </source>
</evidence>
<keyword evidence="8" id="KW-0482">Metalloprotease</keyword>
<evidence type="ECO:0000256" key="4">
    <source>
        <dbReference type="ARBA" id="ARBA00022723"/>
    </source>
</evidence>
<evidence type="ECO:0000256" key="6">
    <source>
        <dbReference type="ARBA" id="ARBA00022801"/>
    </source>
</evidence>
<keyword evidence="13" id="KW-1185">Reference proteome</keyword>
<dbReference type="InterPro" id="IPR009045">
    <property type="entry name" value="Zn_M74/Hedgehog-like"/>
</dbReference>
<evidence type="ECO:0000256" key="10">
    <source>
        <dbReference type="ARBA" id="ARBA00093448"/>
    </source>
</evidence>
<comment type="caution">
    <text evidence="12">The sequence shown here is derived from an EMBL/GenBank/DDBJ whole genome shotgun (WGS) entry which is preliminary data.</text>
</comment>
<keyword evidence="4" id="KW-0479">Metal-binding</keyword>
<evidence type="ECO:0000313" key="13">
    <source>
        <dbReference type="Proteomes" id="UP000294832"/>
    </source>
</evidence>
<evidence type="ECO:0000313" key="12">
    <source>
        <dbReference type="EMBL" id="TCN85035.1"/>
    </source>
</evidence>
<dbReference type="PANTHER" id="PTHR37425">
    <property type="match status" value="1"/>
</dbReference>
<dbReference type="EMBL" id="SLWF01000010">
    <property type="protein sequence ID" value="TCN85035.1"/>
    <property type="molecule type" value="Genomic_DNA"/>
</dbReference>
<comment type="cofactor">
    <cofactor evidence="1">
        <name>Zn(2+)</name>
        <dbReference type="ChEBI" id="CHEBI:29105"/>
    </cofactor>
</comment>
<keyword evidence="6" id="KW-0378">Hydrolase</keyword>
<protein>
    <recommendedName>
        <fullName evidence="11">Murein endopeptidase K</fullName>
    </recommendedName>
</protein>
<dbReference type="Gene3D" id="3.30.1380.10">
    <property type="match status" value="1"/>
</dbReference>
<evidence type="ECO:0000256" key="5">
    <source>
        <dbReference type="ARBA" id="ARBA00022729"/>
    </source>
</evidence>
<dbReference type="PANTHER" id="PTHR37425:SF1">
    <property type="entry name" value="OUTER MEMBRANE PROTEIN"/>
    <property type="match status" value="1"/>
</dbReference>
<evidence type="ECO:0000256" key="2">
    <source>
        <dbReference type="ARBA" id="ARBA00004776"/>
    </source>
</evidence>
<dbReference type="Pfam" id="PF05951">
    <property type="entry name" value="Peptidase_M15_2"/>
    <property type="match status" value="1"/>
</dbReference>
<dbReference type="GO" id="GO:0046872">
    <property type="term" value="F:metal ion binding"/>
    <property type="evidence" value="ECO:0007669"/>
    <property type="project" value="UniProtKB-KW"/>
</dbReference>
<keyword evidence="7" id="KW-0862">Zinc</keyword>
<keyword evidence="3" id="KW-0645">Protease</keyword>
<dbReference type="GO" id="GO:0006508">
    <property type="term" value="P:proteolysis"/>
    <property type="evidence" value="ECO:0007669"/>
    <property type="project" value="UniProtKB-KW"/>
</dbReference>
<evidence type="ECO:0000256" key="1">
    <source>
        <dbReference type="ARBA" id="ARBA00001947"/>
    </source>
</evidence>
<sequence>MRKVVNLSVVCPARRQLLKGLGGVALMSLLPAKAMASRSTKGSRALSFYNIHTGERQDGVYWLDGQYLGDTLSSFNHLLRDHRQNLEAPMDKRLFDYLYQLQQQLGTTEAVHVISGYRSPKTNAMLRSHSSGVAKKSFHMSGMAMDIAIPGMKLSHVREAALSLKLGGVGYYPKSGFVHIDCGPVRHW</sequence>
<name>A0A4R2FAN3_9GAMM</name>
<dbReference type="GO" id="GO:0008237">
    <property type="term" value="F:metallopeptidase activity"/>
    <property type="evidence" value="ECO:0007669"/>
    <property type="project" value="UniProtKB-KW"/>
</dbReference>
<accession>A0A4R2FAN3</accession>
<dbReference type="InterPro" id="IPR010275">
    <property type="entry name" value="MepK"/>
</dbReference>
<dbReference type="GO" id="GO:0071555">
    <property type="term" value="P:cell wall organization"/>
    <property type="evidence" value="ECO:0007669"/>
    <property type="project" value="UniProtKB-KW"/>
</dbReference>
<keyword evidence="5" id="KW-0732">Signal</keyword>
<keyword evidence="9" id="KW-0961">Cell wall biogenesis/degradation</keyword>
<evidence type="ECO:0000256" key="9">
    <source>
        <dbReference type="ARBA" id="ARBA00023316"/>
    </source>
</evidence>
<proteinExistence type="inferred from homology"/>
<dbReference type="AlphaFoldDB" id="A0A4R2FAN3"/>
<evidence type="ECO:0000256" key="11">
    <source>
        <dbReference type="ARBA" id="ARBA00093666"/>
    </source>
</evidence>
<evidence type="ECO:0000256" key="8">
    <source>
        <dbReference type="ARBA" id="ARBA00023049"/>
    </source>
</evidence>
<organism evidence="12 13">
    <name type="scientific">Shewanella fodinae</name>
    <dbReference type="NCBI Taxonomy" id="552357"/>
    <lineage>
        <taxon>Bacteria</taxon>
        <taxon>Pseudomonadati</taxon>
        <taxon>Pseudomonadota</taxon>
        <taxon>Gammaproteobacteria</taxon>
        <taxon>Alteromonadales</taxon>
        <taxon>Shewanellaceae</taxon>
        <taxon>Shewanella</taxon>
    </lineage>
</organism>
<reference evidence="12 13" key="1">
    <citation type="submission" date="2019-03" db="EMBL/GenBank/DDBJ databases">
        <title>Freshwater and sediment microbial communities from various areas in North America, analyzing microbe dynamics in response to fracking.</title>
        <authorList>
            <person name="Lamendella R."/>
        </authorList>
    </citation>
    <scope>NUCLEOTIDE SEQUENCE [LARGE SCALE GENOMIC DNA]</scope>
    <source>
        <strain evidence="12 13">74A</strain>
    </source>
</reference>
<gene>
    <name evidence="12" type="ORF">EDC91_11086</name>
</gene>
<comment type="pathway">
    <text evidence="2">Cell wall biogenesis; cell wall polysaccharide biosynthesis.</text>
</comment>